<keyword evidence="7" id="KW-1185">Reference proteome</keyword>
<evidence type="ECO:0000256" key="1">
    <source>
        <dbReference type="ARBA" id="ARBA00022737"/>
    </source>
</evidence>
<evidence type="ECO:0000256" key="4">
    <source>
        <dbReference type="SAM" id="MobiDB-lite"/>
    </source>
</evidence>
<dbReference type="AlphaFoldDB" id="A0A9W8A472"/>
<dbReference type="SUPFAM" id="SSF48452">
    <property type="entry name" value="TPR-like"/>
    <property type="match status" value="2"/>
</dbReference>
<dbReference type="SMART" id="SM00028">
    <property type="entry name" value="TPR"/>
    <property type="match status" value="4"/>
</dbReference>
<dbReference type="InterPro" id="IPR011990">
    <property type="entry name" value="TPR-like_helical_dom_sf"/>
</dbReference>
<evidence type="ECO:0000256" key="5">
    <source>
        <dbReference type="SAM" id="Phobius"/>
    </source>
</evidence>
<comment type="caution">
    <text evidence="6">The sequence shown here is derived from an EMBL/GenBank/DDBJ whole genome shotgun (WGS) entry which is preliminary data.</text>
</comment>
<evidence type="ECO:0000256" key="2">
    <source>
        <dbReference type="ARBA" id="ARBA00022803"/>
    </source>
</evidence>
<name>A0A9W8A472_9FUNG</name>
<dbReference type="PANTHER" id="PTHR22904:SF523">
    <property type="entry name" value="STRESS-INDUCED-PHOSPHOPROTEIN 1"/>
    <property type="match status" value="1"/>
</dbReference>
<reference evidence="6" key="1">
    <citation type="submission" date="2022-07" db="EMBL/GenBank/DDBJ databases">
        <title>Phylogenomic reconstructions and comparative analyses of Kickxellomycotina fungi.</title>
        <authorList>
            <person name="Reynolds N.K."/>
            <person name="Stajich J.E."/>
            <person name="Barry K."/>
            <person name="Grigoriev I.V."/>
            <person name="Crous P."/>
            <person name="Smith M.E."/>
        </authorList>
    </citation>
    <scope>NUCLEOTIDE SEQUENCE</scope>
    <source>
        <strain evidence="6">NBRC 100468</strain>
    </source>
</reference>
<dbReference type="GO" id="GO:0051879">
    <property type="term" value="F:Hsp90 protein binding"/>
    <property type="evidence" value="ECO:0007669"/>
    <property type="project" value="TreeGrafter"/>
</dbReference>
<dbReference type="PROSITE" id="PS50005">
    <property type="entry name" value="TPR"/>
    <property type="match status" value="1"/>
</dbReference>
<feature type="region of interest" description="Disordered" evidence="4">
    <location>
        <begin position="312"/>
        <end position="341"/>
    </location>
</feature>
<sequence length="386" mass="42480">MFNFIRSSLYPGGGTGQQLPPINALDVLRVAQGHVEKGEFDKALVEFDKLCNVDVQSPLPYLSRATCHLQLKNYKKAIVDCEKVLTFLNTDVDEKIAEGCTTLHSVALLRLAKAHKELGDMEACKSAMTRRNAIEHKKGKSGAAAGDGDGGEEMTAEAEQTIADEWRERGNICYKDGEWSKALQFYKQGLSFNVYDSKLHGNACMALIKLRRFDQALKHADQCISLEPDWVKGYYLKAQILSEQSKLGPAEAELQKALKKDSSNAAIKNLLDDIQQRKSNTLRKRGGKGTSSTPELGKKALETDPILDLKKVSRLDPTPGSATTADGASKPELDGQEDSVEDDEDAITFSKIYQRVATRENLKSALIDLIFALVGIGIVWFIVSKS</sequence>
<feature type="repeat" description="TPR" evidence="3">
    <location>
        <begin position="163"/>
        <end position="196"/>
    </location>
</feature>
<accession>A0A9W8A472</accession>
<evidence type="ECO:0000313" key="7">
    <source>
        <dbReference type="Proteomes" id="UP001150538"/>
    </source>
</evidence>
<protein>
    <submittedName>
        <fullName evidence="6">Uncharacterized protein</fullName>
    </submittedName>
</protein>
<gene>
    <name evidence="6" type="ORF">H4219_003447</name>
</gene>
<keyword evidence="1" id="KW-0677">Repeat</keyword>
<dbReference type="OrthoDB" id="2423701at2759"/>
<dbReference type="Proteomes" id="UP001150538">
    <property type="component" value="Unassembled WGS sequence"/>
</dbReference>
<dbReference type="InterPro" id="IPR019734">
    <property type="entry name" value="TPR_rpt"/>
</dbReference>
<evidence type="ECO:0000256" key="3">
    <source>
        <dbReference type="PROSITE-ProRule" id="PRU00339"/>
    </source>
</evidence>
<feature type="region of interest" description="Disordered" evidence="4">
    <location>
        <begin position="278"/>
        <end position="297"/>
    </location>
</feature>
<keyword evidence="2 3" id="KW-0802">TPR repeat</keyword>
<keyword evidence="5" id="KW-0812">Transmembrane</keyword>
<evidence type="ECO:0000313" key="6">
    <source>
        <dbReference type="EMBL" id="KAJ1917038.1"/>
    </source>
</evidence>
<dbReference type="PANTHER" id="PTHR22904">
    <property type="entry name" value="TPR REPEAT CONTAINING PROTEIN"/>
    <property type="match status" value="1"/>
</dbReference>
<feature type="transmembrane region" description="Helical" evidence="5">
    <location>
        <begin position="365"/>
        <end position="383"/>
    </location>
</feature>
<keyword evidence="5" id="KW-1133">Transmembrane helix</keyword>
<proteinExistence type="predicted"/>
<dbReference type="Gene3D" id="1.25.40.10">
    <property type="entry name" value="Tetratricopeptide repeat domain"/>
    <property type="match status" value="2"/>
</dbReference>
<organism evidence="6 7">
    <name type="scientific">Mycoemilia scoparia</name>
    <dbReference type="NCBI Taxonomy" id="417184"/>
    <lineage>
        <taxon>Eukaryota</taxon>
        <taxon>Fungi</taxon>
        <taxon>Fungi incertae sedis</taxon>
        <taxon>Zoopagomycota</taxon>
        <taxon>Kickxellomycotina</taxon>
        <taxon>Kickxellomycetes</taxon>
        <taxon>Kickxellales</taxon>
        <taxon>Kickxellaceae</taxon>
        <taxon>Mycoemilia</taxon>
    </lineage>
</organism>
<dbReference type="EMBL" id="JANBPU010000083">
    <property type="protein sequence ID" value="KAJ1917038.1"/>
    <property type="molecule type" value="Genomic_DNA"/>
</dbReference>
<keyword evidence="5" id="KW-0472">Membrane</keyword>